<evidence type="ECO:0000256" key="6">
    <source>
        <dbReference type="ARBA" id="ARBA00023136"/>
    </source>
</evidence>
<feature type="transmembrane region" description="Helical" evidence="7">
    <location>
        <begin position="21"/>
        <end position="43"/>
    </location>
</feature>
<dbReference type="PROSITE" id="PS00211">
    <property type="entry name" value="ABC_TRANSPORTER_1"/>
    <property type="match status" value="1"/>
</dbReference>
<keyword evidence="5 7" id="KW-1133">Transmembrane helix</keyword>
<dbReference type="PROSITE" id="PS50893">
    <property type="entry name" value="ABC_TRANSPORTER_2"/>
    <property type="match status" value="1"/>
</dbReference>
<keyword evidence="3" id="KW-0547">Nucleotide-binding</keyword>
<reference evidence="10 11" key="1">
    <citation type="submission" date="2022-12" db="EMBL/GenBank/DDBJ databases">
        <title>Chitinophagaceae gen. sp. nov., a new member of the family Chitinophagaceae, isolated from soil in a chemical factory.</title>
        <authorList>
            <person name="Ke Z."/>
        </authorList>
    </citation>
    <scope>NUCLEOTIDE SEQUENCE [LARGE SCALE GENOMIC DNA]</scope>
    <source>
        <strain evidence="10 11">LY-5</strain>
    </source>
</reference>
<organism evidence="10 11">
    <name type="scientific">Polluticaenibacter yanchengensis</name>
    <dbReference type="NCBI Taxonomy" id="3014562"/>
    <lineage>
        <taxon>Bacteria</taxon>
        <taxon>Pseudomonadati</taxon>
        <taxon>Bacteroidota</taxon>
        <taxon>Chitinophagia</taxon>
        <taxon>Chitinophagales</taxon>
        <taxon>Chitinophagaceae</taxon>
        <taxon>Polluticaenibacter</taxon>
    </lineage>
</organism>
<comment type="subcellular location">
    <subcellularLocation>
        <location evidence="1">Cell membrane</location>
        <topology evidence="1">Multi-pass membrane protein</topology>
    </subcellularLocation>
</comment>
<evidence type="ECO:0000256" key="3">
    <source>
        <dbReference type="ARBA" id="ARBA00022741"/>
    </source>
</evidence>
<keyword evidence="11" id="KW-1185">Reference proteome</keyword>
<dbReference type="InterPro" id="IPR003439">
    <property type="entry name" value="ABC_transporter-like_ATP-bd"/>
</dbReference>
<feature type="transmembrane region" description="Helical" evidence="7">
    <location>
        <begin position="162"/>
        <end position="186"/>
    </location>
</feature>
<feature type="transmembrane region" description="Helical" evidence="7">
    <location>
        <begin position="88"/>
        <end position="109"/>
    </location>
</feature>
<evidence type="ECO:0000259" key="9">
    <source>
        <dbReference type="PROSITE" id="PS50929"/>
    </source>
</evidence>
<evidence type="ECO:0000256" key="2">
    <source>
        <dbReference type="ARBA" id="ARBA00022692"/>
    </source>
</evidence>
<dbReference type="CDD" id="cd18541">
    <property type="entry name" value="ABC_6TM_TmrB_like"/>
    <property type="match status" value="1"/>
</dbReference>
<dbReference type="SMART" id="SM00382">
    <property type="entry name" value="AAA"/>
    <property type="match status" value="1"/>
</dbReference>
<dbReference type="GO" id="GO:0005524">
    <property type="term" value="F:ATP binding"/>
    <property type="evidence" value="ECO:0007669"/>
    <property type="project" value="UniProtKB-KW"/>
</dbReference>
<sequence>MKHLRTLNKYFWKYRVRLISGLFFIVLSNYFNVIAPKLTAYIVDKVQTFLPSQNNANVQFTAHKNQTDYLVNSIIGQLEQSDWTFSKVVSACAIIILILAILRGLFMFFMRQTIIVMSRHIEYDLKNDIYKQYQALDASFYKKHAVGDLMNRISEDVSRVRMYFGPAIMQTINILTIIIFCLYNMFQKSAVLTWYVLAPLPVLAVIIYFVNAIISRKSEKIQALLSDVTTNAQQSYSGIRVIKSYVQEHFIKEKFNEQSNQYRQSALSLAKVEALYFPANVLLIGISTLVALLVGALFYHKNLAAAGAGLVMPHPEITPGTIAEFILYLTMLSFPFSAIGWVTSIVQRAVVSQRRINEFLLEKPGIADNDIKPQFDTGSVAVSLKNVDYIYENTGIHALKNVSLEIPAKSRVAILGKTGSGKSTLANVIMRQYEINDGTILFNDKDITNYGLQYHRQLISNVPQEVFLFSDTVRQNIAFGSDRINDDDVIAAAKNAVIHEEILKFQNGYDTVVGERGVTLSGGQKQRISIARAILKEAPVVIFDDCLSAVDAKTEQAIIKNLDEYLTGKTAFIITHRIFSSLNFDEIIVMNEGQIVERGNHETLLALNGEYARMYHQQVTDAR</sequence>
<evidence type="ECO:0000256" key="7">
    <source>
        <dbReference type="SAM" id="Phobius"/>
    </source>
</evidence>
<keyword evidence="2 7" id="KW-0812">Transmembrane</keyword>
<name>A0ABT4UGB1_9BACT</name>
<dbReference type="InterPro" id="IPR003593">
    <property type="entry name" value="AAA+_ATPase"/>
</dbReference>
<dbReference type="SUPFAM" id="SSF52540">
    <property type="entry name" value="P-loop containing nucleoside triphosphate hydrolases"/>
    <property type="match status" value="1"/>
</dbReference>
<dbReference type="Gene3D" id="1.20.1560.10">
    <property type="entry name" value="ABC transporter type 1, transmembrane domain"/>
    <property type="match status" value="1"/>
</dbReference>
<dbReference type="PANTHER" id="PTHR43394">
    <property type="entry name" value="ATP-DEPENDENT PERMEASE MDL1, MITOCHONDRIAL"/>
    <property type="match status" value="1"/>
</dbReference>
<dbReference type="EMBL" id="JAQGEF010000003">
    <property type="protein sequence ID" value="MDA3613899.1"/>
    <property type="molecule type" value="Genomic_DNA"/>
</dbReference>
<dbReference type="Proteomes" id="UP001210231">
    <property type="component" value="Unassembled WGS sequence"/>
</dbReference>
<keyword evidence="4 10" id="KW-0067">ATP-binding</keyword>
<evidence type="ECO:0000256" key="5">
    <source>
        <dbReference type="ARBA" id="ARBA00022989"/>
    </source>
</evidence>
<dbReference type="Pfam" id="PF00005">
    <property type="entry name" value="ABC_tran"/>
    <property type="match status" value="1"/>
</dbReference>
<evidence type="ECO:0000313" key="11">
    <source>
        <dbReference type="Proteomes" id="UP001210231"/>
    </source>
</evidence>
<evidence type="ECO:0000259" key="8">
    <source>
        <dbReference type="PROSITE" id="PS50893"/>
    </source>
</evidence>
<evidence type="ECO:0000313" key="10">
    <source>
        <dbReference type="EMBL" id="MDA3613899.1"/>
    </source>
</evidence>
<dbReference type="Gene3D" id="3.40.50.300">
    <property type="entry name" value="P-loop containing nucleotide triphosphate hydrolases"/>
    <property type="match status" value="1"/>
</dbReference>
<feature type="transmembrane region" description="Helical" evidence="7">
    <location>
        <begin position="275"/>
        <end position="299"/>
    </location>
</feature>
<protein>
    <submittedName>
        <fullName evidence="10">ABC transporter ATP-binding protein</fullName>
    </submittedName>
</protein>
<evidence type="ECO:0000256" key="4">
    <source>
        <dbReference type="ARBA" id="ARBA00022840"/>
    </source>
</evidence>
<accession>A0ABT4UGB1</accession>
<feature type="domain" description="ABC transporter" evidence="8">
    <location>
        <begin position="382"/>
        <end position="617"/>
    </location>
</feature>
<comment type="caution">
    <text evidence="10">The sequence shown here is derived from an EMBL/GenBank/DDBJ whole genome shotgun (WGS) entry which is preliminary data.</text>
</comment>
<dbReference type="PANTHER" id="PTHR43394:SF1">
    <property type="entry name" value="ATP-BINDING CASSETTE SUB-FAMILY B MEMBER 10, MITOCHONDRIAL"/>
    <property type="match status" value="1"/>
</dbReference>
<dbReference type="InterPro" id="IPR017871">
    <property type="entry name" value="ABC_transporter-like_CS"/>
</dbReference>
<dbReference type="RefSeq" id="WP_407030229.1">
    <property type="nucleotide sequence ID" value="NZ_JAQGEF010000003.1"/>
</dbReference>
<keyword evidence="6 7" id="KW-0472">Membrane</keyword>
<evidence type="ECO:0000256" key="1">
    <source>
        <dbReference type="ARBA" id="ARBA00004651"/>
    </source>
</evidence>
<proteinExistence type="predicted"/>
<feature type="transmembrane region" description="Helical" evidence="7">
    <location>
        <begin position="325"/>
        <end position="346"/>
    </location>
</feature>
<dbReference type="InterPro" id="IPR039421">
    <property type="entry name" value="Type_1_exporter"/>
</dbReference>
<dbReference type="InterPro" id="IPR036640">
    <property type="entry name" value="ABC1_TM_sf"/>
</dbReference>
<feature type="domain" description="ABC transmembrane type-1" evidence="9">
    <location>
        <begin position="21"/>
        <end position="348"/>
    </location>
</feature>
<gene>
    <name evidence="10" type="ORF">O3P16_03705</name>
</gene>
<dbReference type="InterPro" id="IPR011527">
    <property type="entry name" value="ABC1_TM_dom"/>
</dbReference>
<dbReference type="InterPro" id="IPR027417">
    <property type="entry name" value="P-loop_NTPase"/>
</dbReference>
<dbReference type="Pfam" id="PF00664">
    <property type="entry name" value="ABC_membrane"/>
    <property type="match status" value="1"/>
</dbReference>
<dbReference type="SUPFAM" id="SSF90123">
    <property type="entry name" value="ABC transporter transmembrane region"/>
    <property type="match status" value="1"/>
</dbReference>
<dbReference type="PROSITE" id="PS50929">
    <property type="entry name" value="ABC_TM1F"/>
    <property type="match status" value="1"/>
</dbReference>
<feature type="transmembrane region" description="Helical" evidence="7">
    <location>
        <begin position="192"/>
        <end position="214"/>
    </location>
</feature>